<evidence type="ECO:0000256" key="1">
    <source>
        <dbReference type="SAM" id="MobiDB-lite"/>
    </source>
</evidence>
<feature type="compositionally biased region" description="Basic and acidic residues" evidence="1">
    <location>
        <begin position="25"/>
        <end position="35"/>
    </location>
</feature>
<feature type="chain" id="PRO_5022916545" evidence="2">
    <location>
        <begin position="21"/>
        <end position="151"/>
    </location>
</feature>
<evidence type="ECO:0000256" key="2">
    <source>
        <dbReference type="SAM" id="SignalP"/>
    </source>
</evidence>
<proteinExistence type="predicted"/>
<feature type="compositionally biased region" description="Polar residues" evidence="1">
    <location>
        <begin position="36"/>
        <end position="45"/>
    </location>
</feature>
<evidence type="ECO:0000313" key="4">
    <source>
        <dbReference type="Proteomes" id="UP000316213"/>
    </source>
</evidence>
<protein>
    <submittedName>
        <fullName evidence="3">Uncharacterized protein</fullName>
    </submittedName>
</protein>
<feature type="signal peptide" evidence="2">
    <location>
        <begin position="1"/>
        <end position="20"/>
    </location>
</feature>
<keyword evidence="2" id="KW-0732">Signal</keyword>
<name>A0A5C6A8C0_9BACT</name>
<dbReference type="RefSeq" id="WP_146578676.1">
    <property type="nucleotide sequence ID" value="NZ_SJPM01000006.1"/>
</dbReference>
<feature type="region of interest" description="Disordered" evidence="1">
    <location>
        <begin position="25"/>
        <end position="52"/>
    </location>
</feature>
<organism evidence="3 4">
    <name type="scientific">Neorhodopirellula pilleata</name>
    <dbReference type="NCBI Taxonomy" id="2714738"/>
    <lineage>
        <taxon>Bacteria</taxon>
        <taxon>Pseudomonadati</taxon>
        <taxon>Planctomycetota</taxon>
        <taxon>Planctomycetia</taxon>
        <taxon>Pirellulales</taxon>
        <taxon>Pirellulaceae</taxon>
        <taxon>Neorhodopirellula</taxon>
    </lineage>
</organism>
<keyword evidence="4" id="KW-1185">Reference proteome</keyword>
<reference evidence="3 4" key="1">
    <citation type="submission" date="2019-02" db="EMBL/GenBank/DDBJ databases">
        <title>Deep-cultivation of Planctomycetes and their phenomic and genomic characterization uncovers novel biology.</title>
        <authorList>
            <person name="Wiegand S."/>
            <person name="Jogler M."/>
            <person name="Boedeker C."/>
            <person name="Pinto D."/>
            <person name="Vollmers J."/>
            <person name="Rivas-Marin E."/>
            <person name="Kohn T."/>
            <person name="Peeters S.H."/>
            <person name="Heuer A."/>
            <person name="Rast P."/>
            <person name="Oberbeckmann S."/>
            <person name="Bunk B."/>
            <person name="Jeske O."/>
            <person name="Meyerdierks A."/>
            <person name="Storesund J.E."/>
            <person name="Kallscheuer N."/>
            <person name="Luecker S."/>
            <person name="Lage O.M."/>
            <person name="Pohl T."/>
            <person name="Merkel B.J."/>
            <person name="Hornburger P."/>
            <person name="Mueller R.-W."/>
            <person name="Bruemmer F."/>
            <person name="Labrenz M."/>
            <person name="Spormann A.M."/>
            <person name="Op Den Camp H."/>
            <person name="Overmann J."/>
            <person name="Amann R."/>
            <person name="Jetten M.S.M."/>
            <person name="Mascher T."/>
            <person name="Medema M.H."/>
            <person name="Devos D.P."/>
            <person name="Kaster A.-K."/>
            <person name="Ovreas L."/>
            <person name="Rohde M."/>
            <person name="Galperin M.Y."/>
            <person name="Jogler C."/>
        </authorList>
    </citation>
    <scope>NUCLEOTIDE SEQUENCE [LARGE SCALE GENOMIC DNA]</scope>
    <source>
        <strain evidence="3 4">Pla100</strain>
    </source>
</reference>
<comment type="caution">
    <text evidence="3">The sequence shown here is derived from an EMBL/GenBank/DDBJ whole genome shotgun (WGS) entry which is preliminary data.</text>
</comment>
<dbReference type="AlphaFoldDB" id="A0A5C6A8C0"/>
<dbReference type="EMBL" id="SJPM01000006">
    <property type="protein sequence ID" value="TWT95630.1"/>
    <property type="molecule type" value="Genomic_DNA"/>
</dbReference>
<gene>
    <name evidence="3" type="ORF">Pla100_32710</name>
</gene>
<evidence type="ECO:0000313" key="3">
    <source>
        <dbReference type="EMBL" id="TWT95630.1"/>
    </source>
</evidence>
<sequence precursor="true">MTKKNKQLILIAVLSLTLYAVWPSDHSRQPERETDTSNVRPVSLQSRDREAKVKPNAMPVLKKRNTVAIDRRQRWSIDEILRNNPFQGTGVTVTEPSKANGDVQAIYFSSPVAGISAASAVVGGRVVSQGQRLSPDRTVLEIRETGIAVGR</sequence>
<accession>A0A5C6A8C0</accession>
<dbReference type="Proteomes" id="UP000316213">
    <property type="component" value="Unassembled WGS sequence"/>
</dbReference>